<keyword evidence="2" id="KW-0732">Signal</keyword>
<evidence type="ECO:0000313" key="4">
    <source>
        <dbReference type="Proteomes" id="UP000298213"/>
    </source>
</evidence>
<name>A0A4Y8ZLN6_9SPHN</name>
<dbReference type="Proteomes" id="UP000298213">
    <property type="component" value="Unassembled WGS sequence"/>
</dbReference>
<reference evidence="3 4" key="1">
    <citation type="submission" date="2019-03" db="EMBL/GenBank/DDBJ databases">
        <title>Genome sequence of Sphingomonas sp. 17J27-24.</title>
        <authorList>
            <person name="Kim M."/>
            <person name="Maeng S."/>
            <person name="Sathiyaraj S."/>
        </authorList>
    </citation>
    <scope>NUCLEOTIDE SEQUENCE [LARGE SCALE GENOMIC DNA]</scope>
    <source>
        <strain evidence="3 4">17J27-24</strain>
    </source>
</reference>
<comment type="caution">
    <text evidence="3">The sequence shown here is derived from an EMBL/GenBank/DDBJ whole genome shotgun (WGS) entry which is preliminary data.</text>
</comment>
<organism evidence="3 4">
    <name type="scientific">Sphingomonas parva</name>
    <dbReference type="NCBI Taxonomy" id="2555898"/>
    <lineage>
        <taxon>Bacteria</taxon>
        <taxon>Pseudomonadati</taxon>
        <taxon>Pseudomonadota</taxon>
        <taxon>Alphaproteobacteria</taxon>
        <taxon>Sphingomonadales</taxon>
        <taxon>Sphingomonadaceae</taxon>
        <taxon>Sphingomonas</taxon>
    </lineage>
</organism>
<feature type="region of interest" description="Disordered" evidence="1">
    <location>
        <begin position="62"/>
        <end position="113"/>
    </location>
</feature>
<dbReference type="EMBL" id="SPDV01000046">
    <property type="protein sequence ID" value="TFI56923.1"/>
    <property type="molecule type" value="Genomic_DNA"/>
</dbReference>
<accession>A0A4Y8ZLN6</accession>
<gene>
    <name evidence="3" type="ORF">E2493_17820</name>
</gene>
<proteinExistence type="predicted"/>
<keyword evidence="4" id="KW-1185">Reference proteome</keyword>
<feature type="chain" id="PRO_5021184648" description="Tetratricopeptide repeat protein" evidence="2">
    <location>
        <begin position="22"/>
        <end position="150"/>
    </location>
</feature>
<protein>
    <recommendedName>
        <fullName evidence="5">Tetratricopeptide repeat protein</fullName>
    </recommendedName>
</protein>
<dbReference type="RefSeq" id="WP_135089625.1">
    <property type="nucleotide sequence ID" value="NZ_SPDV01000046.1"/>
</dbReference>
<dbReference type="InterPro" id="IPR011990">
    <property type="entry name" value="TPR-like_helical_dom_sf"/>
</dbReference>
<feature type="compositionally biased region" description="Basic and acidic residues" evidence="1">
    <location>
        <begin position="62"/>
        <end position="92"/>
    </location>
</feature>
<evidence type="ECO:0008006" key="5">
    <source>
        <dbReference type="Google" id="ProtNLM"/>
    </source>
</evidence>
<dbReference type="Gene3D" id="1.25.40.10">
    <property type="entry name" value="Tetratricopeptide repeat domain"/>
    <property type="match status" value="1"/>
</dbReference>
<evidence type="ECO:0000256" key="2">
    <source>
        <dbReference type="SAM" id="SignalP"/>
    </source>
</evidence>
<feature type="signal peptide" evidence="2">
    <location>
        <begin position="1"/>
        <end position="21"/>
    </location>
</feature>
<dbReference type="SUPFAM" id="SSF48452">
    <property type="entry name" value="TPR-like"/>
    <property type="match status" value="1"/>
</dbReference>
<evidence type="ECO:0000313" key="3">
    <source>
        <dbReference type="EMBL" id="TFI56923.1"/>
    </source>
</evidence>
<sequence>MKFKTRASGLVLLAFASVALAQSPGSVESELKYAQEYMDAQKWDYAMWRYEGILRRDPDNAEARAGYEKARAAHEAKKARQEAQAREFDRPRPVPAPRVTPRSKGGGQSKPVSNAQAMCDAQFGTCNAIHKSVATCAPRRAMCYTQNGVK</sequence>
<dbReference type="AlphaFoldDB" id="A0A4Y8ZLN6"/>
<evidence type="ECO:0000256" key="1">
    <source>
        <dbReference type="SAM" id="MobiDB-lite"/>
    </source>
</evidence>